<protein>
    <submittedName>
        <fullName evidence="2">Uncharacterized protein</fullName>
    </submittedName>
</protein>
<gene>
    <name evidence="2" type="ORF">T03_13992</name>
</gene>
<evidence type="ECO:0000256" key="1">
    <source>
        <dbReference type="SAM" id="Phobius"/>
    </source>
</evidence>
<dbReference type="EMBL" id="JYDI01002727">
    <property type="protein sequence ID" value="KRY24885.1"/>
    <property type="molecule type" value="Genomic_DNA"/>
</dbReference>
<dbReference type="AlphaFoldDB" id="A0A0V1AJC4"/>
<evidence type="ECO:0000313" key="3">
    <source>
        <dbReference type="Proteomes" id="UP000054653"/>
    </source>
</evidence>
<feature type="transmembrane region" description="Helical" evidence="1">
    <location>
        <begin position="12"/>
        <end position="34"/>
    </location>
</feature>
<name>A0A0V1AJC4_TRIBR</name>
<proteinExistence type="predicted"/>
<comment type="caution">
    <text evidence="2">The sequence shown here is derived from an EMBL/GenBank/DDBJ whole genome shotgun (WGS) entry which is preliminary data.</text>
</comment>
<keyword evidence="1" id="KW-0472">Membrane</keyword>
<keyword evidence="1" id="KW-0812">Transmembrane</keyword>
<evidence type="ECO:0000313" key="2">
    <source>
        <dbReference type="EMBL" id="KRY24885.1"/>
    </source>
</evidence>
<dbReference type="OrthoDB" id="8195432at2759"/>
<reference evidence="2 3" key="1">
    <citation type="submission" date="2015-01" db="EMBL/GenBank/DDBJ databases">
        <title>Evolution of Trichinella species and genotypes.</title>
        <authorList>
            <person name="Korhonen P.K."/>
            <person name="Edoardo P."/>
            <person name="Giuseppe L.R."/>
            <person name="Gasser R.B."/>
        </authorList>
    </citation>
    <scope>NUCLEOTIDE SEQUENCE [LARGE SCALE GENOMIC DNA]</scope>
    <source>
        <strain evidence="2">ISS120</strain>
    </source>
</reference>
<dbReference type="Proteomes" id="UP000054653">
    <property type="component" value="Unassembled WGS sequence"/>
</dbReference>
<dbReference type="OMA" id="RICTYGC"/>
<sequence>MTSSDLRNQCWELCVSTTIIFTSTSYFIFIVITLRICTYGCVAAKSANEDPTVRLLRSGNYYLWQKMDAYWTYVMSRLTFQLTISKCHRIKQSTAEYNRTLDADQALLSMETSTDFVRAPR</sequence>
<organism evidence="2 3">
    <name type="scientific">Trichinella britovi</name>
    <name type="common">Parasitic roundworm</name>
    <dbReference type="NCBI Taxonomy" id="45882"/>
    <lineage>
        <taxon>Eukaryota</taxon>
        <taxon>Metazoa</taxon>
        <taxon>Ecdysozoa</taxon>
        <taxon>Nematoda</taxon>
        <taxon>Enoplea</taxon>
        <taxon>Dorylaimia</taxon>
        <taxon>Trichinellida</taxon>
        <taxon>Trichinellidae</taxon>
        <taxon>Trichinella</taxon>
    </lineage>
</organism>
<keyword evidence="1" id="KW-1133">Transmembrane helix</keyword>
<keyword evidence="3" id="KW-1185">Reference proteome</keyword>
<accession>A0A0V1AJC4</accession>